<evidence type="ECO:0000313" key="1">
    <source>
        <dbReference type="EMBL" id="KAJ3779934.1"/>
    </source>
</evidence>
<sequence length="121" mass="13104">MSSTSSPARPVQSLSLVLVEENVGLQAFLAATKREAQEKWEKLRAVKTSEVEEKVAGPGGEVFEAQEVVGKGIEEVVEVETEVVPKVEPRPRKVAIKMVAGLPRSCEVIPVSPLFNVLEVP</sequence>
<reference evidence="1" key="1">
    <citation type="submission" date="2022-08" db="EMBL/GenBank/DDBJ databases">
        <authorList>
            <consortium name="DOE Joint Genome Institute"/>
            <person name="Min B."/>
            <person name="Riley R."/>
            <person name="Sierra-Patev S."/>
            <person name="Naranjo-Ortiz M."/>
            <person name="Looney B."/>
            <person name="Konkel Z."/>
            <person name="Slot J.C."/>
            <person name="Sakamoto Y."/>
            <person name="Steenwyk J.L."/>
            <person name="Rokas A."/>
            <person name="Carro J."/>
            <person name="Camarero S."/>
            <person name="Ferreira P."/>
            <person name="Molpeceres G."/>
            <person name="Ruiz-Duenas F.J."/>
            <person name="Serrano A."/>
            <person name="Henrissat B."/>
            <person name="Drula E."/>
            <person name="Hughes K.W."/>
            <person name="Mata J.L."/>
            <person name="Ishikawa N.K."/>
            <person name="Vargas-Isla R."/>
            <person name="Ushijima S."/>
            <person name="Smith C.A."/>
            <person name="Ahrendt S."/>
            <person name="Andreopoulos W."/>
            <person name="He G."/>
            <person name="Labutti K."/>
            <person name="Lipzen A."/>
            <person name="Ng V."/>
            <person name="Sandor L."/>
            <person name="Barry K."/>
            <person name="Martinez A.T."/>
            <person name="Xiao Y."/>
            <person name="Gibbons J.G."/>
            <person name="Terashima K."/>
            <person name="Hibbett D.S."/>
            <person name="Grigoriev I.V."/>
        </authorList>
    </citation>
    <scope>NUCLEOTIDE SEQUENCE</scope>
    <source>
        <strain evidence="1">TFB10291</strain>
    </source>
</reference>
<dbReference type="Proteomes" id="UP001163798">
    <property type="component" value="Unassembled WGS sequence"/>
</dbReference>
<accession>A0AA38K7H7</accession>
<dbReference type="EMBL" id="MU794047">
    <property type="protein sequence ID" value="KAJ3779934.1"/>
    <property type="molecule type" value="Genomic_DNA"/>
</dbReference>
<comment type="caution">
    <text evidence="1">The sequence shown here is derived from an EMBL/GenBank/DDBJ whole genome shotgun (WGS) entry which is preliminary data.</text>
</comment>
<evidence type="ECO:0000313" key="2">
    <source>
        <dbReference type="Proteomes" id="UP001163798"/>
    </source>
</evidence>
<organism evidence="1 2">
    <name type="scientific">Lentinula aff. detonsa</name>
    <dbReference type="NCBI Taxonomy" id="2804958"/>
    <lineage>
        <taxon>Eukaryota</taxon>
        <taxon>Fungi</taxon>
        <taxon>Dikarya</taxon>
        <taxon>Basidiomycota</taxon>
        <taxon>Agaricomycotina</taxon>
        <taxon>Agaricomycetes</taxon>
        <taxon>Agaricomycetidae</taxon>
        <taxon>Agaricales</taxon>
        <taxon>Marasmiineae</taxon>
        <taxon>Omphalotaceae</taxon>
        <taxon>Lentinula</taxon>
    </lineage>
</organism>
<dbReference type="AlphaFoldDB" id="A0AA38K7H7"/>
<protein>
    <submittedName>
        <fullName evidence="1">Uncharacterized protein</fullName>
    </submittedName>
</protein>
<gene>
    <name evidence="1" type="ORF">GGU10DRAFT_337600</name>
</gene>
<keyword evidence="2" id="KW-1185">Reference proteome</keyword>
<proteinExistence type="predicted"/>
<name>A0AA38K7H7_9AGAR</name>